<dbReference type="AlphaFoldDB" id="A0A0N4X8J2"/>
<name>A0A0N4X8J2_HAEPC</name>
<accession>A0A0N4X8J2</accession>
<organism evidence="1">
    <name type="scientific">Haemonchus placei</name>
    <name type="common">Barber's pole worm</name>
    <dbReference type="NCBI Taxonomy" id="6290"/>
    <lineage>
        <taxon>Eukaryota</taxon>
        <taxon>Metazoa</taxon>
        <taxon>Ecdysozoa</taxon>
        <taxon>Nematoda</taxon>
        <taxon>Chromadorea</taxon>
        <taxon>Rhabditida</taxon>
        <taxon>Rhabditina</taxon>
        <taxon>Rhabditomorpha</taxon>
        <taxon>Strongyloidea</taxon>
        <taxon>Trichostrongylidae</taxon>
        <taxon>Haemonchus</taxon>
    </lineage>
</organism>
<evidence type="ECO:0000313" key="1">
    <source>
        <dbReference type="WBParaSite" id="HPLM_0002068401-mRNA-1"/>
    </source>
</evidence>
<reference evidence="1" key="1">
    <citation type="submission" date="2017-02" db="UniProtKB">
        <authorList>
            <consortium name="WormBaseParasite"/>
        </authorList>
    </citation>
    <scope>IDENTIFICATION</scope>
</reference>
<sequence>LAHRKRTNWSSNGLQLRRTPRMLRLLSRRFHPIRFSRSPCRYLPRRYQTVDKCVDSRCIVNNERCHWPDLQLYTHLHRMMLHFFFENAISLWNR</sequence>
<protein>
    <submittedName>
        <fullName evidence="1">Secreted protein</fullName>
    </submittedName>
</protein>
<proteinExistence type="predicted"/>
<dbReference type="WBParaSite" id="HPLM_0002068401-mRNA-1">
    <property type="protein sequence ID" value="HPLM_0002068401-mRNA-1"/>
    <property type="gene ID" value="HPLM_0002068401"/>
</dbReference>